<dbReference type="AlphaFoldDB" id="A0A0A9AWS7"/>
<name>A0A0A9AWS7_ARUDO</name>
<accession>A0A0A9AWS7</accession>
<reference evidence="1" key="2">
    <citation type="journal article" date="2015" name="Data Brief">
        <title>Shoot transcriptome of the giant reed, Arundo donax.</title>
        <authorList>
            <person name="Barrero R.A."/>
            <person name="Guerrero F.D."/>
            <person name="Moolhuijzen P."/>
            <person name="Goolsby J.A."/>
            <person name="Tidwell J."/>
            <person name="Bellgard S.E."/>
            <person name="Bellgard M.I."/>
        </authorList>
    </citation>
    <scope>NUCLEOTIDE SEQUENCE</scope>
    <source>
        <tissue evidence="1">Shoot tissue taken approximately 20 cm above the soil surface</tissue>
    </source>
</reference>
<reference evidence="1" key="1">
    <citation type="submission" date="2014-09" db="EMBL/GenBank/DDBJ databases">
        <authorList>
            <person name="Magalhaes I.L.F."/>
            <person name="Oliveira U."/>
            <person name="Santos F.R."/>
            <person name="Vidigal T.H.D.A."/>
            <person name="Brescovit A.D."/>
            <person name="Santos A.J."/>
        </authorList>
    </citation>
    <scope>NUCLEOTIDE SEQUENCE</scope>
    <source>
        <tissue evidence="1">Shoot tissue taken approximately 20 cm above the soil surface</tissue>
    </source>
</reference>
<organism evidence="1">
    <name type="scientific">Arundo donax</name>
    <name type="common">Giant reed</name>
    <name type="synonym">Donax arundinaceus</name>
    <dbReference type="NCBI Taxonomy" id="35708"/>
    <lineage>
        <taxon>Eukaryota</taxon>
        <taxon>Viridiplantae</taxon>
        <taxon>Streptophyta</taxon>
        <taxon>Embryophyta</taxon>
        <taxon>Tracheophyta</taxon>
        <taxon>Spermatophyta</taxon>
        <taxon>Magnoliopsida</taxon>
        <taxon>Liliopsida</taxon>
        <taxon>Poales</taxon>
        <taxon>Poaceae</taxon>
        <taxon>PACMAD clade</taxon>
        <taxon>Arundinoideae</taxon>
        <taxon>Arundineae</taxon>
        <taxon>Arundo</taxon>
    </lineage>
</organism>
<evidence type="ECO:0000313" key="1">
    <source>
        <dbReference type="EMBL" id="JAD53380.1"/>
    </source>
</evidence>
<protein>
    <submittedName>
        <fullName evidence="1">Uncharacterized protein</fullName>
    </submittedName>
</protein>
<proteinExistence type="predicted"/>
<dbReference type="EMBL" id="GBRH01244515">
    <property type="protein sequence ID" value="JAD53380.1"/>
    <property type="molecule type" value="Transcribed_RNA"/>
</dbReference>
<sequence>MNRVGDTMSTNAQRKCNTELLLQLDRERRDVD</sequence>